<gene>
    <name evidence="1" type="ORF">P5673_023844</name>
</gene>
<evidence type="ECO:0000313" key="1">
    <source>
        <dbReference type="EMBL" id="KAK2554614.1"/>
    </source>
</evidence>
<sequence>MYSIKVTLCKVEPNTLPHQRVFDAEATNIRRIIRVLAKTPEKASQSSFCSDRLTGNHIVYFRVRSARYHRCFSQRLQVIVLPRWENKIVQANRAFAIKLP</sequence>
<reference evidence="1" key="2">
    <citation type="journal article" date="2023" name="Science">
        <title>Genomic signatures of disease resistance in endangered staghorn corals.</title>
        <authorList>
            <person name="Vollmer S.V."/>
            <person name="Selwyn J.D."/>
            <person name="Despard B.A."/>
            <person name="Roesel C.L."/>
        </authorList>
    </citation>
    <scope>NUCLEOTIDE SEQUENCE</scope>
    <source>
        <strain evidence="1">K2</strain>
    </source>
</reference>
<evidence type="ECO:0000313" key="2">
    <source>
        <dbReference type="Proteomes" id="UP001249851"/>
    </source>
</evidence>
<dbReference type="EMBL" id="JARQWQ010000068">
    <property type="protein sequence ID" value="KAK2554614.1"/>
    <property type="molecule type" value="Genomic_DNA"/>
</dbReference>
<proteinExistence type="predicted"/>
<dbReference type="AlphaFoldDB" id="A0AAD9UYF7"/>
<comment type="caution">
    <text evidence="1">The sequence shown here is derived from an EMBL/GenBank/DDBJ whole genome shotgun (WGS) entry which is preliminary data.</text>
</comment>
<protein>
    <submittedName>
        <fullName evidence="1">Uncharacterized protein</fullName>
    </submittedName>
</protein>
<dbReference type="Proteomes" id="UP001249851">
    <property type="component" value="Unassembled WGS sequence"/>
</dbReference>
<reference evidence="1" key="1">
    <citation type="journal article" date="2023" name="G3 (Bethesda)">
        <title>Whole genome assembly and annotation of the endangered Caribbean coral Acropora cervicornis.</title>
        <authorList>
            <person name="Selwyn J.D."/>
            <person name="Vollmer S.V."/>
        </authorList>
    </citation>
    <scope>NUCLEOTIDE SEQUENCE</scope>
    <source>
        <strain evidence="1">K2</strain>
    </source>
</reference>
<name>A0AAD9UYF7_ACRCE</name>
<keyword evidence="2" id="KW-1185">Reference proteome</keyword>
<organism evidence="1 2">
    <name type="scientific">Acropora cervicornis</name>
    <name type="common">Staghorn coral</name>
    <dbReference type="NCBI Taxonomy" id="6130"/>
    <lineage>
        <taxon>Eukaryota</taxon>
        <taxon>Metazoa</taxon>
        <taxon>Cnidaria</taxon>
        <taxon>Anthozoa</taxon>
        <taxon>Hexacorallia</taxon>
        <taxon>Scleractinia</taxon>
        <taxon>Astrocoeniina</taxon>
        <taxon>Acroporidae</taxon>
        <taxon>Acropora</taxon>
    </lineage>
</organism>
<accession>A0AAD9UYF7</accession>